<reference evidence="4" key="1">
    <citation type="submission" date="2021-03" db="EMBL/GenBank/DDBJ databases">
        <title>Revisited historic fungal species revealed as producer of novel bioactive compounds through whole genome sequencing and comparative genomics.</title>
        <authorList>
            <person name="Vignolle G.A."/>
            <person name="Hochenegger N."/>
            <person name="Mach R.L."/>
            <person name="Mach-Aigner A.R."/>
            <person name="Javad Rahimi M."/>
            <person name="Salim K.A."/>
            <person name="Chan C.M."/>
            <person name="Lim L.B.L."/>
            <person name="Cai F."/>
            <person name="Druzhinina I.S."/>
            <person name="U'Ren J.M."/>
            <person name="Derntl C."/>
        </authorList>
    </citation>
    <scope>NUCLEOTIDE SEQUENCE</scope>
    <source>
        <strain evidence="4">TUCIM 5799</strain>
    </source>
</reference>
<organism evidence="4 5">
    <name type="scientific">Neoarthrinium moseri</name>
    <dbReference type="NCBI Taxonomy" id="1658444"/>
    <lineage>
        <taxon>Eukaryota</taxon>
        <taxon>Fungi</taxon>
        <taxon>Dikarya</taxon>
        <taxon>Ascomycota</taxon>
        <taxon>Pezizomycotina</taxon>
        <taxon>Sordariomycetes</taxon>
        <taxon>Xylariomycetidae</taxon>
        <taxon>Amphisphaeriales</taxon>
        <taxon>Apiosporaceae</taxon>
        <taxon>Neoarthrinium</taxon>
    </lineage>
</organism>
<evidence type="ECO:0000313" key="5">
    <source>
        <dbReference type="Proteomes" id="UP000829685"/>
    </source>
</evidence>
<proteinExistence type="predicted"/>
<dbReference type="SMART" id="SM00248">
    <property type="entry name" value="ANK"/>
    <property type="match status" value="6"/>
</dbReference>
<gene>
    <name evidence="4" type="ORF">JX265_004657</name>
</gene>
<dbReference type="PANTHER" id="PTHR24173">
    <property type="entry name" value="ANKYRIN REPEAT CONTAINING"/>
    <property type="match status" value="1"/>
</dbReference>
<evidence type="ECO:0008006" key="6">
    <source>
        <dbReference type="Google" id="ProtNLM"/>
    </source>
</evidence>
<keyword evidence="1" id="KW-0677">Repeat</keyword>
<comment type="caution">
    <text evidence="4">The sequence shown here is derived from an EMBL/GenBank/DDBJ whole genome shotgun (WGS) entry which is preliminary data.</text>
</comment>
<name>A0A9Q0ASD4_9PEZI</name>
<evidence type="ECO:0000256" key="3">
    <source>
        <dbReference type="SAM" id="MobiDB-lite"/>
    </source>
</evidence>
<sequence length="566" mass="62468">MPSTQNTPVVTQHSKDKPIITDPDFEDEDMEVDDESFIDDDEDDEIIGPFHPLPRTRPDPEDPAYGLPDPGPGMVYSTFPYHENYLEDPSYFDTLGRDPMTQMRIYTLPDEDEQAHHVLRVLEMFPYRGLEILFDAAMRGRAKVVGALIGAGVKAHPEPGSDEEDELLVPIHTAAYKGHLDCMQVLVREGNVDPDNVSDGHTVLMRAVVGGHEHVVLWLLETKRVNPKRRVRQDDGNVSLGALDVAALEGQVACASLIVEYMVEEQLAIDDMINHATMQSAGMSGSREMVESLMFWAKLPDLGSTEKTSKISRSQTKLVEAAVIGAANAGNGAITKELLSYLRVHSGAFSPSSEVRDALRRGVIKSSAKNDAESFQIFLKLALPIGTERTVMRKTLSNALFEAADENALDMVKILLEQHHVDVNDGSQNLHELTPLITAAGRGHLDVVKYLVDEAGADIKVGAGAECDTPLWFAVKGEHHDVALHLLRRGGPVNQIIPARKPNFSKPDDIFMRVIRFLDKDHGVKVFLDGEAADEYEMEATRGCVDIVGLTSADSQWWDKLDLKSN</sequence>
<keyword evidence="2" id="KW-0040">ANK repeat</keyword>
<feature type="compositionally biased region" description="Polar residues" evidence="3">
    <location>
        <begin position="1"/>
        <end position="12"/>
    </location>
</feature>
<keyword evidence="5" id="KW-1185">Reference proteome</keyword>
<dbReference type="AlphaFoldDB" id="A0A9Q0ASD4"/>
<evidence type="ECO:0000313" key="4">
    <source>
        <dbReference type="EMBL" id="KAI1874449.1"/>
    </source>
</evidence>
<dbReference type="InterPro" id="IPR036770">
    <property type="entry name" value="Ankyrin_rpt-contain_sf"/>
</dbReference>
<protein>
    <recommendedName>
        <fullName evidence="6">Ankyrin</fullName>
    </recommendedName>
</protein>
<dbReference type="Pfam" id="PF12796">
    <property type="entry name" value="Ank_2"/>
    <property type="match status" value="2"/>
</dbReference>
<dbReference type="Gene3D" id="1.25.40.20">
    <property type="entry name" value="Ankyrin repeat-containing domain"/>
    <property type="match status" value="2"/>
</dbReference>
<dbReference type="GO" id="GO:0000151">
    <property type="term" value="C:ubiquitin ligase complex"/>
    <property type="evidence" value="ECO:0007669"/>
    <property type="project" value="TreeGrafter"/>
</dbReference>
<evidence type="ECO:0000256" key="2">
    <source>
        <dbReference type="ARBA" id="ARBA00023043"/>
    </source>
</evidence>
<feature type="compositionally biased region" description="Acidic residues" evidence="3">
    <location>
        <begin position="23"/>
        <end position="46"/>
    </location>
</feature>
<evidence type="ECO:0000256" key="1">
    <source>
        <dbReference type="ARBA" id="ARBA00022737"/>
    </source>
</evidence>
<dbReference type="PANTHER" id="PTHR24173:SF27">
    <property type="entry name" value="ANKYRIN REPEAT AND SOCS BOX PROTEIN 1"/>
    <property type="match status" value="1"/>
</dbReference>
<dbReference type="Proteomes" id="UP000829685">
    <property type="component" value="Unassembled WGS sequence"/>
</dbReference>
<accession>A0A9Q0ASD4</accession>
<feature type="region of interest" description="Disordered" evidence="3">
    <location>
        <begin position="1"/>
        <end position="63"/>
    </location>
</feature>
<dbReference type="SUPFAM" id="SSF48403">
    <property type="entry name" value="Ankyrin repeat"/>
    <property type="match status" value="1"/>
</dbReference>
<dbReference type="GO" id="GO:0006511">
    <property type="term" value="P:ubiquitin-dependent protein catabolic process"/>
    <property type="evidence" value="ECO:0007669"/>
    <property type="project" value="TreeGrafter"/>
</dbReference>
<dbReference type="EMBL" id="JAFIMR010000009">
    <property type="protein sequence ID" value="KAI1874449.1"/>
    <property type="molecule type" value="Genomic_DNA"/>
</dbReference>
<dbReference type="InterPro" id="IPR002110">
    <property type="entry name" value="Ankyrin_rpt"/>
</dbReference>